<dbReference type="InterPro" id="IPR000212">
    <property type="entry name" value="DNA_helicase_UvrD/REP"/>
</dbReference>
<dbReference type="Proteomes" id="UP000322521">
    <property type="component" value="Unassembled WGS sequence"/>
</dbReference>
<keyword evidence="5 12" id="KW-0067">ATP-binding</keyword>
<dbReference type="Gene3D" id="1.10.10.160">
    <property type="match status" value="1"/>
</dbReference>
<name>A0A5M9NX76_9VIBR</name>
<dbReference type="Gene3D" id="3.40.50.300">
    <property type="entry name" value="P-loop containing nucleotide triphosphate hydrolases"/>
    <property type="match status" value="2"/>
</dbReference>
<dbReference type="InterPro" id="IPR014016">
    <property type="entry name" value="UvrD-like_ATP-bd"/>
</dbReference>
<keyword evidence="4 12" id="KW-0347">Helicase</keyword>
<dbReference type="EC" id="5.6.2.4" evidence="9"/>
<evidence type="ECO:0000256" key="13">
    <source>
        <dbReference type="SAM" id="MobiDB-lite"/>
    </source>
</evidence>
<dbReference type="GO" id="GO:0003677">
    <property type="term" value="F:DNA binding"/>
    <property type="evidence" value="ECO:0007669"/>
    <property type="project" value="UniProtKB-KW"/>
</dbReference>
<comment type="catalytic activity">
    <reaction evidence="8">
        <text>Couples ATP hydrolysis with the unwinding of duplex DNA by translocating in the 3'-5' direction.</text>
        <dbReference type="EC" id="5.6.2.4"/>
    </reaction>
</comment>
<comment type="catalytic activity">
    <reaction evidence="11">
        <text>ATP + H2O = ADP + phosphate + H(+)</text>
        <dbReference type="Rhea" id="RHEA:13065"/>
        <dbReference type="ChEBI" id="CHEBI:15377"/>
        <dbReference type="ChEBI" id="CHEBI:15378"/>
        <dbReference type="ChEBI" id="CHEBI:30616"/>
        <dbReference type="ChEBI" id="CHEBI:43474"/>
        <dbReference type="ChEBI" id="CHEBI:456216"/>
        <dbReference type="EC" id="5.6.2.4"/>
    </reaction>
</comment>
<dbReference type="PANTHER" id="PTHR11070:SF2">
    <property type="entry name" value="ATP-DEPENDENT DNA HELICASE SRS2"/>
    <property type="match status" value="1"/>
</dbReference>
<proteinExistence type="inferred from homology"/>
<dbReference type="EMBL" id="VXJS01000007">
    <property type="protein sequence ID" value="KAA8675699.1"/>
    <property type="molecule type" value="Genomic_DNA"/>
</dbReference>
<dbReference type="GO" id="GO:0000725">
    <property type="term" value="P:recombinational repair"/>
    <property type="evidence" value="ECO:0007669"/>
    <property type="project" value="TreeGrafter"/>
</dbReference>
<organism evidence="16 17">
    <name type="scientific">Vibrio gigantis</name>
    <dbReference type="NCBI Taxonomy" id="296199"/>
    <lineage>
        <taxon>Bacteria</taxon>
        <taxon>Pseudomonadati</taxon>
        <taxon>Pseudomonadota</taxon>
        <taxon>Gammaproteobacteria</taxon>
        <taxon>Vibrionales</taxon>
        <taxon>Vibrionaceae</taxon>
        <taxon>Vibrio</taxon>
    </lineage>
</organism>
<keyword evidence="6" id="KW-0238">DNA-binding</keyword>
<sequence>MLNQDQHLCVNAEGHIMVVALPGSGKTEVSVRYAERVLTDSELHAIAMLTFTDAAATNLKRRLKSTMPRSQTLRVFPSTFHSMAVQLWRQTNSYKTIVMGGHLNIYIERAMRACHVAMSYEEAEKTISTIGQYLTIPRSEFSSIKLKLFAAYESIMRKEGKVDLNQISRDVIHGLRDGTIRPLSETLGVTHICADEFQDSDDLQYMFLYEHAKRGCCIMVVGDDDQSIYAFRNARGVDNFRNMQADLNAKAYSLKICYRCPPAILNVANNLIQHNVERIPKELRSHVEEGGVVDCHGFKDEDHQVESVVEGILADQGGWAVLARTNKEIDTVELELSKHKVKVKRLGGKSFFESADVICYIKLMWMLTHRNSRYLQDFLAYMHEDEVMIDMAKSAKSNGIDFIGTVTTLTQSQSLLIHTQSIFEMFMHEGVPKEPSKTVNAEYQRKIISMVMAQRNMNSPAALGAMADILTKTAASLGSLAKAADQFHDRITKINAKKAEKIGTDEVVIATLHGSKGLEFPKVAILSCQDERIPQPDKDGLGEKHWEEERRLLYVGITRAEKYLRLCFFKEQLSFLREAVPDRIELAVQQRNEEPDSASQAEKLQQLKNEFLNAS</sequence>
<dbReference type="Gene3D" id="1.10.486.10">
    <property type="entry name" value="PCRA, domain 4"/>
    <property type="match status" value="1"/>
</dbReference>
<accession>A0A5M9NX76</accession>
<dbReference type="InterPro" id="IPR027417">
    <property type="entry name" value="P-loop_NTPase"/>
</dbReference>
<dbReference type="Pfam" id="PF00580">
    <property type="entry name" value="UvrD-helicase"/>
    <property type="match status" value="1"/>
</dbReference>
<evidence type="ECO:0000256" key="12">
    <source>
        <dbReference type="PROSITE-ProRule" id="PRU00560"/>
    </source>
</evidence>
<evidence type="ECO:0000256" key="4">
    <source>
        <dbReference type="ARBA" id="ARBA00022806"/>
    </source>
</evidence>
<evidence type="ECO:0000256" key="9">
    <source>
        <dbReference type="ARBA" id="ARBA00034808"/>
    </source>
</evidence>
<keyword evidence="3 12" id="KW-0378">Hydrolase</keyword>
<comment type="caution">
    <text evidence="16">The sequence shown here is derived from an EMBL/GenBank/DDBJ whole genome shotgun (WGS) entry which is preliminary data.</text>
</comment>
<dbReference type="PANTHER" id="PTHR11070">
    <property type="entry name" value="UVRD / RECB / PCRA DNA HELICASE FAMILY MEMBER"/>
    <property type="match status" value="1"/>
</dbReference>
<evidence type="ECO:0000256" key="10">
    <source>
        <dbReference type="ARBA" id="ARBA00034923"/>
    </source>
</evidence>
<dbReference type="InterPro" id="IPR013986">
    <property type="entry name" value="DExx_box_DNA_helicase_dom_sf"/>
</dbReference>
<dbReference type="GO" id="GO:0043138">
    <property type="term" value="F:3'-5' DNA helicase activity"/>
    <property type="evidence" value="ECO:0007669"/>
    <property type="project" value="UniProtKB-EC"/>
</dbReference>
<evidence type="ECO:0000313" key="16">
    <source>
        <dbReference type="EMBL" id="KAA8675699.1"/>
    </source>
</evidence>
<dbReference type="PROSITE" id="PS51198">
    <property type="entry name" value="UVRD_HELICASE_ATP_BIND"/>
    <property type="match status" value="1"/>
</dbReference>
<dbReference type="GO" id="GO:0016887">
    <property type="term" value="F:ATP hydrolysis activity"/>
    <property type="evidence" value="ECO:0007669"/>
    <property type="project" value="RHEA"/>
</dbReference>
<evidence type="ECO:0000256" key="6">
    <source>
        <dbReference type="ARBA" id="ARBA00023125"/>
    </source>
</evidence>
<keyword evidence="7" id="KW-0413">Isomerase</keyword>
<keyword evidence="17" id="KW-1185">Reference proteome</keyword>
<dbReference type="OrthoDB" id="5905204at2"/>
<feature type="binding site" evidence="12">
    <location>
        <begin position="20"/>
        <end position="27"/>
    </location>
    <ligand>
        <name>ATP</name>
        <dbReference type="ChEBI" id="CHEBI:30616"/>
    </ligand>
</feature>
<feature type="region of interest" description="Disordered" evidence="13">
    <location>
        <begin position="591"/>
        <end position="615"/>
    </location>
</feature>
<evidence type="ECO:0000256" key="1">
    <source>
        <dbReference type="ARBA" id="ARBA00009922"/>
    </source>
</evidence>
<evidence type="ECO:0000256" key="8">
    <source>
        <dbReference type="ARBA" id="ARBA00034617"/>
    </source>
</evidence>
<evidence type="ECO:0000313" key="17">
    <source>
        <dbReference type="Proteomes" id="UP000322521"/>
    </source>
</evidence>
<feature type="compositionally biased region" description="Polar residues" evidence="13">
    <location>
        <begin position="597"/>
        <end position="615"/>
    </location>
</feature>
<dbReference type="AlphaFoldDB" id="A0A5M9NX76"/>
<feature type="domain" description="UvrD-like helicase C-terminal" evidence="15">
    <location>
        <begin position="262"/>
        <end position="517"/>
    </location>
</feature>
<dbReference type="GO" id="GO:0005524">
    <property type="term" value="F:ATP binding"/>
    <property type="evidence" value="ECO:0007669"/>
    <property type="project" value="UniProtKB-UniRule"/>
</dbReference>
<dbReference type="SUPFAM" id="SSF52540">
    <property type="entry name" value="P-loop containing nucleoside triphosphate hydrolases"/>
    <property type="match status" value="1"/>
</dbReference>
<comment type="similarity">
    <text evidence="1">Belongs to the helicase family. UvrD subfamily.</text>
</comment>
<evidence type="ECO:0000256" key="2">
    <source>
        <dbReference type="ARBA" id="ARBA00022741"/>
    </source>
</evidence>
<evidence type="ECO:0000256" key="7">
    <source>
        <dbReference type="ARBA" id="ARBA00023235"/>
    </source>
</evidence>
<dbReference type="RefSeq" id="WP_086714907.1">
    <property type="nucleotide sequence ID" value="NZ_AP025494.1"/>
</dbReference>
<evidence type="ECO:0000256" key="11">
    <source>
        <dbReference type="ARBA" id="ARBA00048988"/>
    </source>
</evidence>
<keyword evidence="2 12" id="KW-0547">Nucleotide-binding</keyword>
<evidence type="ECO:0000259" key="15">
    <source>
        <dbReference type="PROSITE" id="PS51217"/>
    </source>
</evidence>
<dbReference type="InterPro" id="IPR014017">
    <property type="entry name" value="DNA_helicase_UvrD-like_C"/>
</dbReference>
<gene>
    <name evidence="16" type="ORF">F4W18_13860</name>
</gene>
<reference evidence="16 17" key="1">
    <citation type="submission" date="2019-09" db="EMBL/GenBank/DDBJ databases">
        <title>Draft genome sequence of various Type strains from the CCUG.</title>
        <authorList>
            <person name="Pineiro-Iglesias B."/>
            <person name="Tunovic T."/>
            <person name="Unosson C."/>
            <person name="Inganas E."/>
            <person name="Ohlen M."/>
            <person name="Cardew S."/>
            <person name="Jensie-Markopoulos S."/>
            <person name="Salva-Serra F."/>
            <person name="Jaen-Luchoro D."/>
            <person name="Karlsson R."/>
            <person name="Svensson-Stadler L."/>
            <person name="Chun J."/>
            <person name="Moore E."/>
        </authorList>
    </citation>
    <scope>NUCLEOTIDE SEQUENCE [LARGE SCALE GENOMIC DNA]</scope>
    <source>
        <strain evidence="16 17">CCUG 56969T</strain>
    </source>
</reference>
<feature type="domain" description="UvrD-like helicase ATP-binding" evidence="14">
    <location>
        <begin position="1"/>
        <end position="261"/>
    </location>
</feature>
<evidence type="ECO:0000259" key="14">
    <source>
        <dbReference type="PROSITE" id="PS51198"/>
    </source>
</evidence>
<evidence type="ECO:0000256" key="5">
    <source>
        <dbReference type="ARBA" id="ARBA00022840"/>
    </source>
</evidence>
<dbReference type="PROSITE" id="PS51217">
    <property type="entry name" value="UVRD_HELICASE_CTER"/>
    <property type="match status" value="1"/>
</dbReference>
<dbReference type="Pfam" id="PF13361">
    <property type="entry name" value="UvrD_C"/>
    <property type="match status" value="1"/>
</dbReference>
<protein>
    <recommendedName>
        <fullName evidence="9">DNA 3'-5' helicase</fullName>
        <ecNumber evidence="9">5.6.2.4</ecNumber>
    </recommendedName>
    <alternativeName>
        <fullName evidence="10">DNA 3'-5' helicase II</fullName>
    </alternativeName>
</protein>
<evidence type="ECO:0000256" key="3">
    <source>
        <dbReference type="ARBA" id="ARBA00022801"/>
    </source>
</evidence>